<dbReference type="EMBL" id="AGCK01000098">
    <property type="protein sequence ID" value="EHM52730.1"/>
    <property type="molecule type" value="Genomic_DNA"/>
</dbReference>
<dbReference type="HOGENOM" id="CLU_3268310_0_0_9"/>
<dbReference type="Proteomes" id="UP000004459">
    <property type="component" value="Unassembled WGS sequence"/>
</dbReference>
<sequence>MTPYVKIRLAGLEIPYCRKAFRFLSLNAITISVFFYFVKTE</sequence>
<reference evidence="2 3" key="1">
    <citation type="submission" date="2011-08" db="EMBL/GenBank/DDBJ databases">
        <authorList>
            <person name="Weinstock G."/>
            <person name="Sodergren E."/>
            <person name="Clifton S."/>
            <person name="Fulton L."/>
            <person name="Fulton B."/>
            <person name="Courtney L."/>
            <person name="Fronick C."/>
            <person name="Harrison M."/>
            <person name="Strong C."/>
            <person name="Farmer C."/>
            <person name="Delahaunty K."/>
            <person name="Markovic C."/>
            <person name="Hall O."/>
            <person name="Minx P."/>
            <person name="Tomlinson C."/>
            <person name="Mitreva M."/>
            <person name="Hou S."/>
            <person name="Chen J."/>
            <person name="Wollam A."/>
            <person name="Pepin K.H."/>
            <person name="Johnson M."/>
            <person name="Bhonagiri V."/>
            <person name="Zhang X."/>
            <person name="Suruliraj S."/>
            <person name="Warren W."/>
            <person name="Chinwalla A."/>
            <person name="Mardis E.R."/>
            <person name="Wilson R.K."/>
        </authorList>
    </citation>
    <scope>NUCLEOTIDE SEQUENCE [LARGE SCALE GENOMIC DNA]</scope>
    <source>
        <strain evidence="2 3">ATCC 29863</strain>
    </source>
</reference>
<keyword evidence="1" id="KW-0812">Transmembrane</keyword>
<feature type="transmembrane region" description="Helical" evidence="1">
    <location>
        <begin position="20"/>
        <end position="38"/>
    </location>
</feature>
<accession>G9YPF4</accession>
<protein>
    <submittedName>
        <fullName evidence="2">Uncharacterized protein</fullName>
    </submittedName>
</protein>
<keyword evidence="1" id="KW-0472">Membrane</keyword>
<name>G9YPF4_FLAPL</name>
<dbReference type="AlphaFoldDB" id="G9YPF4"/>
<keyword evidence="1" id="KW-1133">Transmembrane helix</keyword>
<evidence type="ECO:0000313" key="3">
    <source>
        <dbReference type="Proteomes" id="UP000004459"/>
    </source>
</evidence>
<comment type="caution">
    <text evidence="2">The sequence shown here is derived from an EMBL/GenBank/DDBJ whole genome shotgun (WGS) entry which is preliminary data.</text>
</comment>
<proteinExistence type="predicted"/>
<organism evidence="2 3">
    <name type="scientific">Flavonifractor plautii ATCC 29863</name>
    <dbReference type="NCBI Taxonomy" id="411475"/>
    <lineage>
        <taxon>Bacteria</taxon>
        <taxon>Bacillati</taxon>
        <taxon>Bacillota</taxon>
        <taxon>Clostridia</taxon>
        <taxon>Eubacteriales</taxon>
        <taxon>Oscillospiraceae</taxon>
        <taxon>Flavonifractor</taxon>
    </lineage>
</organism>
<evidence type="ECO:0000256" key="1">
    <source>
        <dbReference type="SAM" id="Phobius"/>
    </source>
</evidence>
<gene>
    <name evidence="2" type="ORF">HMPREF0372_01392</name>
</gene>
<evidence type="ECO:0000313" key="2">
    <source>
        <dbReference type="EMBL" id="EHM52730.1"/>
    </source>
</evidence>